<keyword evidence="5" id="KW-1185">Reference proteome</keyword>
<protein>
    <submittedName>
        <fullName evidence="4">3440_t:CDS:1</fullName>
    </submittedName>
</protein>
<dbReference type="InterPro" id="IPR039742">
    <property type="entry name" value="Shq1"/>
</dbReference>
<proteinExistence type="inferred from homology"/>
<comment type="caution">
    <text evidence="4">The sequence shown here is derived from an EMBL/GenBank/DDBJ whole genome shotgun (WGS) entry which is preliminary data.</text>
</comment>
<dbReference type="InterPro" id="IPR007009">
    <property type="entry name" value="Shq1_C"/>
</dbReference>
<name>A0A9N8V0T7_9GLOM</name>
<dbReference type="PANTHER" id="PTHR12967:SF0">
    <property type="entry name" value="PROTEIN SHQ1 HOMOLOG"/>
    <property type="match status" value="1"/>
</dbReference>
<dbReference type="PANTHER" id="PTHR12967">
    <property type="entry name" value="PROTEIN SHQ1 HOMOLOG"/>
    <property type="match status" value="1"/>
</dbReference>
<reference evidence="4" key="1">
    <citation type="submission" date="2021-06" db="EMBL/GenBank/DDBJ databases">
        <authorList>
            <person name="Kallberg Y."/>
            <person name="Tangrot J."/>
            <person name="Rosling A."/>
        </authorList>
    </citation>
    <scope>NUCLEOTIDE SEQUENCE</scope>
    <source>
        <strain evidence="4">MT106</strain>
    </source>
</reference>
<comment type="similarity">
    <text evidence="1">Belongs to the SHQ1 family.</text>
</comment>
<dbReference type="Gene3D" id="2.60.40.790">
    <property type="match status" value="1"/>
</dbReference>
<feature type="domain" description="CS" evidence="3">
    <location>
        <begin position="1"/>
        <end position="89"/>
    </location>
</feature>
<dbReference type="GO" id="GO:0000493">
    <property type="term" value="P:box H/ACA snoRNP assembly"/>
    <property type="evidence" value="ECO:0007669"/>
    <property type="project" value="InterPro"/>
</dbReference>
<evidence type="ECO:0000256" key="2">
    <source>
        <dbReference type="SAM" id="MobiDB-lite"/>
    </source>
</evidence>
<sequence>MITPAFSVDQDDNFIKINVHVPYVKAQDVEFYIENNEFKFFLHPYYLRLRFPGNIVEDDRSEALLDISKGDINVKLAKENPGEYFPDLDLLTKLLARQRENSRDQEKQKSSKTLIEVVEEKRGCDDNDVENRMEKRFSEFDEALDFDWEIEQEIPKQPELLITTRYGFNEQYNRYFTHVQETCNEINEIKDPESSTFESRRRDRIEAEDIKFDDEGDYASDEEIKRVMNYKTVWWKLLRKIQATKEESKSSIVDSSNAESKPAITGESSKSLGTSTTSNSSNSKIENEVIASAQNQQSNGATFSKNFLQFTKREQEIMLNLPNKEYLLDDEKSIYLGLIDLLFAYSYNHRMTEGENTIESVWTVGKLSSTISCLERFATLKSTITALYRRALSYPLYRNYELCEKILQDVYVILKLGRRAILKCLMELKELFDHHDVYYVYSKIWIDDYCVWCMKASDSIIRALAHQIHNFKLTKSEIGWNLEELEQLVKETED</sequence>
<dbReference type="GO" id="GO:0051082">
    <property type="term" value="F:unfolded protein binding"/>
    <property type="evidence" value="ECO:0007669"/>
    <property type="project" value="TreeGrafter"/>
</dbReference>
<dbReference type="Proteomes" id="UP000789831">
    <property type="component" value="Unassembled WGS sequence"/>
</dbReference>
<dbReference type="InterPro" id="IPR008978">
    <property type="entry name" value="HSP20-like_chaperone"/>
</dbReference>
<gene>
    <name evidence="4" type="ORF">AGERDE_LOCUS765</name>
</gene>
<dbReference type="EMBL" id="CAJVPL010000040">
    <property type="protein sequence ID" value="CAG8437348.1"/>
    <property type="molecule type" value="Genomic_DNA"/>
</dbReference>
<accession>A0A9N8V0T7</accession>
<dbReference type="GO" id="GO:0005654">
    <property type="term" value="C:nucleoplasm"/>
    <property type="evidence" value="ECO:0007669"/>
    <property type="project" value="TreeGrafter"/>
</dbReference>
<evidence type="ECO:0000259" key="3">
    <source>
        <dbReference type="PROSITE" id="PS51203"/>
    </source>
</evidence>
<dbReference type="InterPro" id="IPR048696">
    <property type="entry name" value="SHQ1-like_CS"/>
</dbReference>
<dbReference type="SUPFAM" id="SSF49764">
    <property type="entry name" value="HSP20-like chaperones"/>
    <property type="match status" value="1"/>
</dbReference>
<evidence type="ECO:0000313" key="5">
    <source>
        <dbReference type="Proteomes" id="UP000789831"/>
    </source>
</evidence>
<dbReference type="Pfam" id="PF21413">
    <property type="entry name" value="SHQ1-like_CS"/>
    <property type="match status" value="1"/>
</dbReference>
<dbReference type="GO" id="GO:0005737">
    <property type="term" value="C:cytoplasm"/>
    <property type="evidence" value="ECO:0007669"/>
    <property type="project" value="TreeGrafter"/>
</dbReference>
<organism evidence="4 5">
    <name type="scientific">Ambispora gerdemannii</name>
    <dbReference type="NCBI Taxonomy" id="144530"/>
    <lineage>
        <taxon>Eukaryota</taxon>
        <taxon>Fungi</taxon>
        <taxon>Fungi incertae sedis</taxon>
        <taxon>Mucoromycota</taxon>
        <taxon>Glomeromycotina</taxon>
        <taxon>Glomeromycetes</taxon>
        <taxon>Archaeosporales</taxon>
        <taxon>Ambisporaceae</taxon>
        <taxon>Ambispora</taxon>
    </lineage>
</organism>
<dbReference type="PROSITE" id="PS51203">
    <property type="entry name" value="CS"/>
    <property type="match status" value="1"/>
</dbReference>
<feature type="region of interest" description="Disordered" evidence="2">
    <location>
        <begin position="248"/>
        <end position="283"/>
    </location>
</feature>
<feature type="compositionally biased region" description="Polar residues" evidence="2">
    <location>
        <begin position="250"/>
        <end position="259"/>
    </location>
</feature>
<feature type="compositionally biased region" description="Low complexity" evidence="2">
    <location>
        <begin position="265"/>
        <end position="283"/>
    </location>
</feature>
<evidence type="ECO:0000313" key="4">
    <source>
        <dbReference type="EMBL" id="CAG8437348.1"/>
    </source>
</evidence>
<dbReference type="InterPro" id="IPR007052">
    <property type="entry name" value="CS_dom"/>
</dbReference>
<evidence type="ECO:0000256" key="1">
    <source>
        <dbReference type="ARBA" id="ARBA00005607"/>
    </source>
</evidence>
<dbReference type="AlphaFoldDB" id="A0A9N8V0T7"/>
<dbReference type="Pfam" id="PF04925">
    <property type="entry name" value="SHQ1"/>
    <property type="match status" value="1"/>
</dbReference>
<dbReference type="OrthoDB" id="73639at2759"/>
<dbReference type="CDD" id="cd06463">
    <property type="entry name" value="p23_like"/>
    <property type="match status" value="1"/>
</dbReference>